<proteinExistence type="predicted"/>
<dbReference type="EMBL" id="CP094529">
    <property type="protein sequence ID" value="UOE36979.1"/>
    <property type="molecule type" value="Genomic_DNA"/>
</dbReference>
<gene>
    <name evidence="2" type="ORF">MTP08_07835</name>
</gene>
<feature type="domain" description="Cyclic-phosphate processing Receiver" evidence="1">
    <location>
        <begin position="3"/>
        <end position="89"/>
    </location>
</feature>
<protein>
    <recommendedName>
        <fullName evidence="1">Cyclic-phosphate processing Receiver domain-containing protein</fullName>
    </recommendedName>
</protein>
<sequence length="113" mass="13324">MKNLYLDDLRKTPDNFERVYSYGDFVKYISENGLPDFISFDHDLGEEKTGYDCAKFLVEFCLDHQLCLPEYVVHSQNPVGKENIEKLFENFERFHYRFVKGHGLALSHFTFGV</sequence>
<keyword evidence="3" id="KW-1185">Reference proteome</keyword>
<dbReference type="Proteomes" id="UP000831068">
    <property type="component" value="Chromosome"/>
</dbReference>
<accession>A0ABY4BCV6</accession>
<organism evidence="2 3">
    <name type="scientific">Chryseobacterium oryzae</name>
    <dbReference type="NCBI Taxonomy" id="2929799"/>
    <lineage>
        <taxon>Bacteria</taxon>
        <taxon>Pseudomonadati</taxon>
        <taxon>Bacteroidota</taxon>
        <taxon>Flavobacteriia</taxon>
        <taxon>Flavobacteriales</taxon>
        <taxon>Weeksellaceae</taxon>
        <taxon>Chryseobacterium group</taxon>
        <taxon>Chryseobacterium</taxon>
    </lineage>
</organism>
<name>A0ABY4BCV6_9FLAO</name>
<evidence type="ECO:0000259" key="1">
    <source>
        <dbReference type="Pfam" id="PF20274"/>
    </source>
</evidence>
<reference evidence="2 3" key="1">
    <citation type="submission" date="2022-03" db="EMBL/GenBank/DDBJ databases">
        <title>Chryseobacterium sp. isolated from the Andong Sikhe.</title>
        <authorList>
            <person name="Won M."/>
            <person name="Kim S.-J."/>
            <person name="Kwon S.-W."/>
        </authorList>
    </citation>
    <scope>NUCLEOTIDE SEQUENCE [LARGE SCALE GENOMIC DNA]</scope>
    <source>
        <strain evidence="2 3">ADR-1</strain>
    </source>
</reference>
<dbReference type="Pfam" id="PF20274">
    <property type="entry name" value="cREC_REC"/>
    <property type="match status" value="1"/>
</dbReference>
<dbReference type="RefSeq" id="WP_243575492.1">
    <property type="nucleotide sequence ID" value="NZ_CP094529.1"/>
</dbReference>
<evidence type="ECO:0000313" key="2">
    <source>
        <dbReference type="EMBL" id="UOE36979.1"/>
    </source>
</evidence>
<dbReference type="InterPro" id="IPR046909">
    <property type="entry name" value="cREC_REC"/>
</dbReference>
<evidence type="ECO:0000313" key="3">
    <source>
        <dbReference type="Proteomes" id="UP000831068"/>
    </source>
</evidence>